<keyword evidence="2" id="KW-0690">Ribosome biogenesis</keyword>
<feature type="region of interest" description="Disordered" evidence="5">
    <location>
        <begin position="1"/>
        <end position="59"/>
    </location>
</feature>
<name>A0A6A7C512_9PEZI</name>
<dbReference type="PANTHER" id="PTHR12858">
    <property type="entry name" value="RIBOSOME BIOGENESIS PROTEIN"/>
    <property type="match status" value="1"/>
</dbReference>
<gene>
    <name evidence="7" type="ORF">K470DRAFT_255864</name>
</gene>
<dbReference type="PROSITE" id="PS51714">
    <property type="entry name" value="G_BMS1"/>
    <property type="match status" value="1"/>
</dbReference>
<dbReference type="AlphaFoldDB" id="A0A6A7C512"/>
<evidence type="ECO:0000256" key="4">
    <source>
        <dbReference type="ARBA" id="ARBA00038288"/>
    </source>
</evidence>
<feature type="compositionally biased region" description="Basic residues" evidence="5">
    <location>
        <begin position="1"/>
        <end position="11"/>
    </location>
</feature>
<evidence type="ECO:0000259" key="6">
    <source>
        <dbReference type="PROSITE" id="PS51714"/>
    </source>
</evidence>
<sequence>MGTANHHHRATTKTTNKPFKSKHSTKSALKEQAKGKTSGEKGARKTPHQQLMSKLDRRNHAKQLRQNKLAERNGKNSIFSGRDAAPRIVALIPLCADVFAQGIAEALNESVDATEQPYLSSGVFEMTRFKQKVRYLTPDRDLFGCMDACRVADYVLFLLSAEEEVDQLGEEMLRCIELQGVSTVLAGVHNLCKFDSAKKKSETLKSLNSFMAHFFAGLEKVHDLSNRHDCCNVMRSVCTTMPKDIRWREARSWLLIDEVQWLDGQPAVTGTVRGRPLKADRLVQVGDWGDFQIEKVLAAPTEGKTVKPRANQMVVDEPGGDQVLTLPTDDQDDLAELAPEDMVQDDSNFRGTARAPVGRKHVLIDDHQYFDEDEEDEMKIPKKLPRGTSDYQSAWFLGDESDSGSDVDSVEGDVEEQLAMDEEAILKKTAGMTLDEPTVYEPIEPEAPSEMSDFADASPEDEEEEIAEYRKRRRVEAQEDLEFPDEIELRPSVSAKQRLARYRGLKSMRTSMWDTEEDRAYEPEEWSRLLDVADYKAAKNRVMKEAFHEGIRAGIRVKIVLRIQHDTQPNKLQQLPKPTAIFSLLRHEHKQTAFNASITLSSDSPVPLKSKEQLVMQCGPRRLLINPLFSQAGHTPNGVHKFDRYLHPGRTAVASIIGPMIWGSVPCLYFKPLQPTDAVDALSQCMRNQASKGMELIGTGTTLPPATSRIVAKRVVLTGHPYKIHKKLVTVRYMFFNSEDVEYFKGLPLWTRRGRSGFIKETLGTHGYFKATFDEKINPMDAVAVSLYKRVWPRRAQTWTSANGVEATQGVVQA</sequence>
<dbReference type="InterPro" id="IPR012948">
    <property type="entry name" value="AARP2CN"/>
</dbReference>
<dbReference type="SMART" id="SM01362">
    <property type="entry name" value="DUF663"/>
    <property type="match status" value="1"/>
</dbReference>
<dbReference type="PANTHER" id="PTHR12858:SF1">
    <property type="entry name" value="PRE-RRNA-PROCESSING PROTEIN TSR1 HOMOLOG"/>
    <property type="match status" value="1"/>
</dbReference>
<proteinExistence type="inferred from homology"/>
<dbReference type="InterPro" id="IPR030387">
    <property type="entry name" value="G_Bms1/Tsr1_dom"/>
</dbReference>
<evidence type="ECO:0000256" key="5">
    <source>
        <dbReference type="SAM" id="MobiDB-lite"/>
    </source>
</evidence>
<dbReference type="GO" id="GO:0034511">
    <property type="term" value="F:U3 snoRNA binding"/>
    <property type="evidence" value="ECO:0007669"/>
    <property type="project" value="TreeGrafter"/>
</dbReference>
<dbReference type="Pfam" id="PF04950">
    <property type="entry name" value="RIBIOP_C"/>
    <property type="match status" value="1"/>
</dbReference>
<feature type="region of interest" description="Disordered" evidence="5">
    <location>
        <begin position="444"/>
        <end position="467"/>
    </location>
</feature>
<dbReference type="GO" id="GO:0005730">
    <property type="term" value="C:nucleolus"/>
    <property type="evidence" value="ECO:0007669"/>
    <property type="project" value="UniProtKB-SubCell"/>
</dbReference>
<evidence type="ECO:0000256" key="1">
    <source>
        <dbReference type="ARBA" id="ARBA00004604"/>
    </source>
</evidence>
<evidence type="ECO:0000256" key="2">
    <source>
        <dbReference type="ARBA" id="ARBA00022517"/>
    </source>
</evidence>
<dbReference type="InterPro" id="IPR039761">
    <property type="entry name" value="Bms1/Tsr1"/>
</dbReference>
<comment type="subcellular location">
    <subcellularLocation>
        <location evidence="1">Nucleus</location>
        <location evidence="1">Nucleolus</location>
    </subcellularLocation>
</comment>
<protein>
    <submittedName>
        <fullName evidence="7">DUF663-domain-containing protein</fullName>
    </submittedName>
</protein>
<organism evidence="7 8">
    <name type="scientific">Piedraia hortae CBS 480.64</name>
    <dbReference type="NCBI Taxonomy" id="1314780"/>
    <lineage>
        <taxon>Eukaryota</taxon>
        <taxon>Fungi</taxon>
        <taxon>Dikarya</taxon>
        <taxon>Ascomycota</taxon>
        <taxon>Pezizomycotina</taxon>
        <taxon>Dothideomycetes</taxon>
        <taxon>Dothideomycetidae</taxon>
        <taxon>Capnodiales</taxon>
        <taxon>Piedraiaceae</taxon>
        <taxon>Piedraia</taxon>
    </lineage>
</organism>
<feature type="compositionally biased region" description="Basic and acidic residues" evidence="5">
    <location>
        <begin position="28"/>
        <end position="43"/>
    </location>
</feature>
<dbReference type="GO" id="GO:0030688">
    <property type="term" value="C:preribosome, small subunit precursor"/>
    <property type="evidence" value="ECO:0007669"/>
    <property type="project" value="TreeGrafter"/>
</dbReference>
<evidence type="ECO:0000313" key="8">
    <source>
        <dbReference type="Proteomes" id="UP000799421"/>
    </source>
</evidence>
<comment type="similarity">
    <text evidence="4">Belongs to the TRAFAC class translation factor GTPase superfamily. Bms1-like GTPase family. TSR1 subfamily.</text>
</comment>
<dbReference type="GO" id="GO:0003924">
    <property type="term" value="F:GTPase activity"/>
    <property type="evidence" value="ECO:0007669"/>
    <property type="project" value="TreeGrafter"/>
</dbReference>
<keyword evidence="8" id="KW-1185">Reference proteome</keyword>
<dbReference type="GO" id="GO:0000462">
    <property type="term" value="P:maturation of SSU-rRNA from tricistronic rRNA transcript (SSU-rRNA, 5.8S rRNA, LSU-rRNA)"/>
    <property type="evidence" value="ECO:0007669"/>
    <property type="project" value="TreeGrafter"/>
</dbReference>
<reference evidence="7" key="1">
    <citation type="journal article" date="2020" name="Stud. Mycol.">
        <title>101 Dothideomycetes genomes: a test case for predicting lifestyles and emergence of pathogens.</title>
        <authorList>
            <person name="Haridas S."/>
            <person name="Albert R."/>
            <person name="Binder M."/>
            <person name="Bloem J."/>
            <person name="Labutti K."/>
            <person name="Salamov A."/>
            <person name="Andreopoulos B."/>
            <person name="Baker S."/>
            <person name="Barry K."/>
            <person name="Bills G."/>
            <person name="Bluhm B."/>
            <person name="Cannon C."/>
            <person name="Castanera R."/>
            <person name="Culley D."/>
            <person name="Daum C."/>
            <person name="Ezra D."/>
            <person name="Gonzalez J."/>
            <person name="Henrissat B."/>
            <person name="Kuo A."/>
            <person name="Liang C."/>
            <person name="Lipzen A."/>
            <person name="Lutzoni F."/>
            <person name="Magnuson J."/>
            <person name="Mondo S."/>
            <person name="Nolan M."/>
            <person name="Ohm R."/>
            <person name="Pangilinan J."/>
            <person name="Park H.-J."/>
            <person name="Ramirez L."/>
            <person name="Alfaro M."/>
            <person name="Sun H."/>
            <person name="Tritt A."/>
            <person name="Yoshinaga Y."/>
            <person name="Zwiers L.-H."/>
            <person name="Turgeon B."/>
            <person name="Goodwin S."/>
            <person name="Spatafora J."/>
            <person name="Crous P."/>
            <person name="Grigoriev I."/>
        </authorList>
    </citation>
    <scope>NUCLEOTIDE SEQUENCE</scope>
    <source>
        <strain evidence="7">CBS 480.64</strain>
    </source>
</reference>
<dbReference type="InterPro" id="IPR007034">
    <property type="entry name" value="BMS1_TSR1_C"/>
</dbReference>
<dbReference type="GO" id="GO:0005525">
    <property type="term" value="F:GTP binding"/>
    <property type="evidence" value="ECO:0007669"/>
    <property type="project" value="TreeGrafter"/>
</dbReference>
<evidence type="ECO:0000256" key="3">
    <source>
        <dbReference type="ARBA" id="ARBA00023242"/>
    </source>
</evidence>
<accession>A0A6A7C512</accession>
<dbReference type="EMBL" id="MU005965">
    <property type="protein sequence ID" value="KAF2862574.1"/>
    <property type="molecule type" value="Genomic_DNA"/>
</dbReference>
<dbReference type="GO" id="GO:0000479">
    <property type="term" value="P:endonucleolytic cleavage of tricistronic rRNA transcript (SSU-rRNA, 5.8S rRNA, LSU-rRNA)"/>
    <property type="evidence" value="ECO:0007669"/>
    <property type="project" value="TreeGrafter"/>
</dbReference>
<dbReference type="Pfam" id="PF22298">
    <property type="entry name" value="Tsr1_G-like"/>
    <property type="match status" value="1"/>
</dbReference>
<dbReference type="OrthoDB" id="119302at2759"/>
<dbReference type="Proteomes" id="UP000799421">
    <property type="component" value="Unassembled WGS sequence"/>
</dbReference>
<dbReference type="SMART" id="SM00785">
    <property type="entry name" value="AARP2CN"/>
    <property type="match status" value="1"/>
</dbReference>
<dbReference type="Pfam" id="PF08142">
    <property type="entry name" value="AARP2CN"/>
    <property type="match status" value="1"/>
</dbReference>
<evidence type="ECO:0000313" key="7">
    <source>
        <dbReference type="EMBL" id="KAF2862574.1"/>
    </source>
</evidence>
<keyword evidence="3" id="KW-0539">Nucleus</keyword>
<feature type="domain" description="Bms1-type G" evidence="6">
    <location>
        <begin position="85"/>
        <end position="243"/>
    </location>
</feature>